<sequence length="321" mass="35368">MISFMKRAVQLFLLILVLLIVLPGYSNAENAFLKKSAFKDNRTISIEFAGELDQEWATNPANFKVFEKSNPDVLLPVEKVALSPDKRTVSLNFKDDLNQKEPHVVSTTTVRSQGKDMGTALVDVKKPYIGYLFSILIGAMLINNYVFTKYLGLCVFIGTSKKKDTAIGMGVTFTIVMVISAMISWFLYQFVLKPFRLDFLQVVVFIGLVSLTVQAVDTILRKVNPALFKAFGVYLVLVIANCVILAVPLTLASNEYNAFESFMLALGAGGGFLLALFLMASSRERLELANVPPTFKGLPIAFVTTGLFALAFMGFSGMAIF</sequence>
<evidence type="ECO:0000256" key="4">
    <source>
        <dbReference type="ARBA" id="ARBA00022729"/>
    </source>
</evidence>
<evidence type="ECO:0000256" key="3">
    <source>
        <dbReference type="ARBA" id="ARBA00022692"/>
    </source>
</evidence>
<evidence type="ECO:0000256" key="8">
    <source>
        <dbReference type="SAM" id="Phobius"/>
    </source>
</evidence>
<accession>A0A1H7VSP7</accession>
<dbReference type="RefSeq" id="WP_093882503.1">
    <property type="nucleotide sequence ID" value="NZ_FOBS01000004.1"/>
</dbReference>
<dbReference type="PANTHER" id="PTHR30335">
    <property type="entry name" value="INTEGRAL MEMBRANE PROTEIN OF SOXR-REDUCING COMPLEX"/>
    <property type="match status" value="1"/>
</dbReference>
<organism evidence="9 10">
    <name type="scientific">Syntrophus gentianae</name>
    <dbReference type="NCBI Taxonomy" id="43775"/>
    <lineage>
        <taxon>Bacteria</taxon>
        <taxon>Pseudomonadati</taxon>
        <taxon>Thermodesulfobacteriota</taxon>
        <taxon>Syntrophia</taxon>
        <taxon>Syntrophales</taxon>
        <taxon>Syntrophaceae</taxon>
        <taxon>Syntrophus</taxon>
    </lineage>
</organism>
<dbReference type="PANTHER" id="PTHR30335:SF0">
    <property type="entry name" value="ION-TRANSLOCATING OXIDOREDUCTASE COMPLEX SUBUNIT A"/>
    <property type="match status" value="1"/>
</dbReference>
<dbReference type="EMBL" id="FOBS01000004">
    <property type="protein sequence ID" value="SEM11855.1"/>
    <property type="molecule type" value="Genomic_DNA"/>
</dbReference>
<reference evidence="9 10" key="1">
    <citation type="submission" date="2016-10" db="EMBL/GenBank/DDBJ databases">
        <authorList>
            <person name="de Groot N.N."/>
        </authorList>
    </citation>
    <scope>NUCLEOTIDE SEQUENCE [LARGE SCALE GENOMIC DNA]</scope>
    <source>
        <strain evidence="9 10">DSM 8423</strain>
    </source>
</reference>
<dbReference type="GO" id="GO:0005886">
    <property type="term" value="C:plasma membrane"/>
    <property type="evidence" value="ECO:0007669"/>
    <property type="project" value="TreeGrafter"/>
</dbReference>
<evidence type="ECO:0000313" key="10">
    <source>
        <dbReference type="Proteomes" id="UP000198744"/>
    </source>
</evidence>
<keyword evidence="7 8" id="KW-0472">Membrane</keyword>
<evidence type="ECO:0000256" key="6">
    <source>
        <dbReference type="ARBA" id="ARBA00022989"/>
    </source>
</evidence>
<dbReference type="InterPro" id="IPR050133">
    <property type="entry name" value="NqrDE/RnfAE_oxidrdctase"/>
</dbReference>
<keyword evidence="6 8" id="KW-1133">Transmembrane helix</keyword>
<dbReference type="InterPro" id="IPR003667">
    <property type="entry name" value="NqrDE/RnfAE"/>
</dbReference>
<feature type="transmembrane region" description="Helical" evidence="8">
    <location>
        <begin position="232"/>
        <end position="252"/>
    </location>
</feature>
<proteinExistence type="predicted"/>
<dbReference type="AlphaFoldDB" id="A0A1H7VSP7"/>
<keyword evidence="10" id="KW-1185">Reference proteome</keyword>
<evidence type="ECO:0000313" key="9">
    <source>
        <dbReference type="EMBL" id="SEM11855.1"/>
    </source>
</evidence>
<evidence type="ECO:0000256" key="1">
    <source>
        <dbReference type="ARBA" id="ARBA00004127"/>
    </source>
</evidence>
<dbReference type="STRING" id="43775.SAMN04489760_104150"/>
<feature type="transmembrane region" description="Helical" evidence="8">
    <location>
        <begin position="128"/>
        <end position="147"/>
    </location>
</feature>
<keyword evidence="3 8" id="KW-0812">Transmembrane</keyword>
<gene>
    <name evidence="9" type="ORF">SAMN04489760_104150</name>
</gene>
<evidence type="ECO:0000256" key="5">
    <source>
        <dbReference type="ARBA" id="ARBA00022967"/>
    </source>
</evidence>
<evidence type="ECO:0000256" key="2">
    <source>
        <dbReference type="ARBA" id="ARBA00022448"/>
    </source>
</evidence>
<dbReference type="Pfam" id="PF02508">
    <property type="entry name" value="Rnf-Nqr"/>
    <property type="match status" value="1"/>
</dbReference>
<dbReference type="InterPro" id="IPR014755">
    <property type="entry name" value="Cu-Rt/internalin_Ig-like"/>
</dbReference>
<feature type="transmembrane region" description="Helical" evidence="8">
    <location>
        <begin position="300"/>
        <end position="320"/>
    </location>
</feature>
<feature type="transmembrane region" description="Helical" evidence="8">
    <location>
        <begin position="167"/>
        <end position="187"/>
    </location>
</feature>
<keyword evidence="5" id="KW-1278">Translocase</keyword>
<keyword evidence="2" id="KW-0813">Transport</keyword>
<dbReference type="Proteomes" id="UP000198744">
    <property type="component" value="Unassembled WGS sequence"/>
</dbReference>
<keyword evidence="4" id="KW-0732">Signal</keyword>
<feature type="transmembrane region" description="Helical" evidence="8">
    <location>
        <begin position="199"/>
        <end position="220"/>
    </location>
</feature>
<dbReference type="OrthoDB" id="9803631at2"/>
<protein>
    <submittedName>
        <fullName evidence="9">Electron transport complex protein RnfA</fullName>
    </submittedName>
</protein>
<dbReference type="GO" id="GO:0012505">
    <property type="term" value="C:endomembrane system"/>
    <property type="evidence" value="ECO:0007669"/>
    <property type="project" value="UniProtKB-SubCell"/>
</dbReference>
<feature type="transmembrane region" description="Helical" evidence="8">
    <location>
        <begin position="258"/>
        <end position="279"/>
    </location>
</feature>
<dbReference type="Gene3D" id="2.60.40.1220">
    <property type="match status" value="1"/>
</dbReference>
<comment type="subcellular location">
    <subcellularLocation>
        <location evidence="1">Endomembrane system</location>
        <topology evidence="1">Multi-pass membrane protein</topology>
    </subcellularLocation>
</comment>
<evidence type="ECO:0000256" key="7">
    <source>
        <dbReference type="ARBA" id="ARBA00023136"/>
    </source>
</evidence>
<name>A0A1H7VSP7_9BACT</name>